<dbReference type="PANTHER" id="PTHR43283">
    <property type="entry name" value="BETA-LACTAMASE-RELATED"/>
    <property type="match status" value="1"/>
</dbReference>
<keyword evidence="4" id="KW-1185">Reference proteome</keyword>
<feature type="transmembrane region" description="Helical" evidence="1">
    <location>
        <begin position="6"/>
        <end position="24"/>
    </location>
</feature>
<keyword evidence="3" id="KW-0378">Hydrolase</keyword>
<keyword evidence="1" id="KW-1133">Transmembrane helix</keyword>
<dbReference type="Pfam" id="PF00144">
    <property type="entry name" value="Beta-lactamase"/>
    <property type="match status" value="1"/>
</dbReference>
<dbReference type="AlphaFoldDB" id="A0A1H6X3E1"/>
<proteinExistence type="predicted"/>
<dbReference type="Gene3D" id="3.40.710.10">
    <property type="entry name" value="DD-peptidase/beta-lactamase superfamily"/>
    <property type="match status" value="1"/>
</dbReference>
<evidence type="ECO:0000313" key="4">
    <source>
        <dbReference type="Proteomes" id="UP000199403"/>
    </source>
</evidence>
<evidence type="ECO:0000256" key="1">
    <source>
        <dbReference type="SAM" id="Phobius"/>
    </source>
</evidence>
<dbReference type="GO" id="GO:0004180">
    <property type="term" value="F:carboxypeptidase activity"/>
    <property type="evidence" value="ECO:0007669"/>
    <property type="project" value="UniProtKB-KW"/>
</dbReference>
<protein>
    <submittedName>
        <fullName evidence="3">D-alanyl-D-alanine carboxypeptidase</fullName>
    </submittedName>
</protein>
<dbReference type="SUPFAM" id="SSF56601">
    <property type="entry name" value="beta-lactamase/transpeptidase-like"/>
    <property type="match status" value="1"/>
</dbReference>
<reference evidence="4" key="1">
    <citation type="submission" date="2016-10" db="EMBL/GenBank/DDBJ databases">
        <authorList>
            <person name="Varghese N."/>
            <person name="Submissions S."/>
        </authorList>
    </citation>
    <scope>NUCLEOTIDE SEQUENCE [LARGE SCALE GENOMIC DNA]</scope>
    <source>
        <strain evidence="4">IBRC-M 10761</strain>
    </source>
</reference>
<keyword evidence="3" id="KW-0121">Carboxypeptidase</keyword>
<feature type="domain" description="Beta-lactamase-related" evidence="2">
    <location>
        <begin position="59"/>
        <end position="243"/>
    </location>
</feature>
<name>A0A1H6X3E1_9BACT</name>
<evidence type="ECO:0000313" key="3">
    <source>
        <dbReference type="EMBL" id="SEJ19342.1"/>
    </source>
</evidence>
<keyword evidence="1" id="KW-0812">Transmembrane</keyword>
<gene>
    <name evidence="3" type="ORF">SAMN05192553_102849</name>
</gene>
<dbReference type="InterPro" id="IPR012338">
    <property type="entry name" value="Beta-lactam/transpept-like"/>
</dbReference>
<organism evidence="3 4">
    <name type="scientific">Cyclobacterium xiamenense</name>
    <dbReference type="NCBI Taxonomy" id="1297121"/>
    <lineage>
        <taxon>Bacteria</taxon>
        <taxon>Pseudomonadati</taxon>
        <taxon>Bacteroidota</taxon>
        <taxon>Cytophagia</taxon>
        <taxon>Cytophagales</taxon>
        <taxon>Cyclobacteriaceae</taxon>
        <taxon>Cyclobacterium</taxon>
    </lineage>
</organism>
<evidence type="ECO:0000259" key="2">
    <source>
        <dbReference type="Pfam" id="PF00144"/>
    </source>
</evidence>
<dbReference type="InterPro" id="IPR001466">
    <property type="entry name" value="Beta-lactam-related"/>
</dbReference>
<keyword evidence="1" id="KW-0472">Membrane</keyword>
<accession>A0A1H6X3E1</accession>
<dbReference type="InterPro" id="IPR050789">
    <property type="entry name" value="Diverse_Enzym_Activities"/>
</dbReference>
<sequence length="267" mass="30815">MKSRNLYLLIPVMFIFQFLATQGLPKMERKLDRLFQKTMNKQLLKQGVFRLESKALDLEKSWAFGQFKNGQKVVAESPFHTASLGKTFTTVVIALLVEEGKIEFDSPMHHFLPDTLAQGLHIWEGKDWTKEITLAHLLQHRSGLSDYFEDRPSIGENMLKEILHNRDKFWSPKEILDFYTAGFQARFAPGTDYHYTDTEYVLLGLIIEELEKKPLHEVFEERIFTPLGLASTSMHLRSAPRKKPVGPMTEIYFGDLEVSRMSSLSSD</sequence>
<dbReference type="EMBL" id="FNZH01000002">
    <property type="protein sequence ID" value="SEJ19342.1"/>
    <property type="molecule type" value="Genomic_DNA"/>
</dbReference>
<dbReference type="Proteomes" id="UP000199403">
    <property type="component" value="Unassembled WGS sequence"/>
</dbReference>
<dbReference type="STRING" id="1416801.SAMN05192553_102849"/>
<keyword evidence="3" id="KW-0645">Protease</keyword>